<dbReference type="InterPro" id="IPR000477">
    <property type="entry name" value="RT_dom"/>
</dbReference>
<dbReference type="Pfam" id="PF00078">
    <property type="entry name" value="RVT_1"/>
    <property type="match status" value="1"/>
</dbReference>
<feature type="non-terminal residue" evidence="2">
    <location>
        <position position="1"/>
    </location>
</feature>
<dbReference type="PANTHER" id="PTHR33332">
    <property type="entry name" value="REVERSE TRANSCRIPTASE DOMAIN-CONTAINING PROTEIN"/>
    <property type="match status" value="1"/>
</dbReference>
<keyword evidence="3" id="KW-1185">Reference proteome</keyword>
<accession>A0A7L2HH32</accession>
<evidence type="ECO:0000259" key="1">
    <source>
        <dbReference type="PROSITE" id="PS50878"/>
    </source>
</evidence>
<evidence type="ECO:0000313" key="2">
    <source>
        <dbReference type="EMBL" id="NXQ97635.1"/>
    </source>
</evidence>
<proteinExistence type="predicted"/>
<dbReference type="EMBL" id="VWYJ01013045">
    <property type="protein sequence ID" value="NXQ97635.1"/>
    <property type="molecule type" value="Genomic_DNA"/>
</dbReference>
<gene>
    <name evidence="2" type="primary">Jockey\pol</name>
    <name evidence="2" type="ORF">SAGSER_R14597</name>
</gene>
<feature type="domain" description="Reverse transcriptase" evidence="1">
    <location>
        <begin position="1"/>
        <end position="86"/>
    </location>
</feature>
<dbReference type="PROSITE" id="PS50878">
    <property type="entry name" value="RT_POL"/>
    <property type="match status" value="1"/>
</dbReference>
<dbReference type="Proteomes" id="UP000539599">
    <property type="component" value="Unassembled WGS sequence"/>
</dbReference>
<dbReference type="InterPro" id="IPR043502">
    <property type="entry name" value="DNA/RNA_pol_sf"/>
</dbReference>
<name>A0A7L2HH32_SAGSE</name>
<dbReference type="SUPFAM" id="SSF56672">
    <property type="entry name" value="DNA/RNA polymerases"/>
    <property type="match status" value="1"/>
</dbReference>
<organism evidence="2 3">
    <name type="scientific">Sagittarius serpentarius</name>
    <name type="common">Secretary bird</name>
    <dbReference type="NCBI Taxonomy" id="56258"/>
    <lineage>
        <taxon>Eukaryota</taxon>
        <taxon>Metazoa</taxon>
        <taxon>Chordata</taxon>
        <taxon>Craniata</taxon>
        <taxon>Vertebrata</taxon>
        <taxon>Euteleostomi</taxon>
        <taxon>Archelosauria</taxon>
        <taxon>Archosauria</taxon>
        <taxon>Dinosauria</taxon>
        <taxon>Saurischia</taxon>
        <taxon>Theropoda</taxon>
        <taxon>Coelurosauria</taxon>
        <taxon>Aves</taxon>
        <taxon>Neognathae</taxon>
        <taxon>Neoaves</taxon>
        <taxon>Telluraves</taxon>
        <taxon>Accipitrimorphae</taxon>
        <taxon>Accipitriformes</taxon>
        <taxon>Sagittariidae</taxon>
        <taxon>Sagittarius</taxon>
    </lineage>
</organism>
<comment type="caution">
    <text evidence="2">The sequence shown here is derived from an EMBL/GenBank/DDBJ whole genome shotgun (WGS) entry which is preliminary data.</text>
</comment>
<sequence>KGCGCHLPDFAKAFDAISHSILLEKVAAHGLGGRTLHWVKNRLEGWAQRVVANGVKSSWQPVTSGVPQGSVLGPALFNIFVNGLDK</sequence>
<feature type="non-terminal residue" evidence="2">
    <location>
        <position position="86"/>
    </location>
</feature>
<evidence type="ECO:0000313" key="3">
    <source>
        <dbReference type="Proteomes" id="UP000539599"/>
    </source>
</evidence>
<reference evidence="2 3" key="1">
    <citation type="submission" date="2019-09" db="EMBL/GenBank/DDBJ databases">
        <title>Bird 10,000 Genomes (B10K) Project - Family phase.</title>
        <authorList>
            <person name="Zhang G."/>
        </authorList>
    </citation>
    <scope>NUCLEOTIDE SEQUENCE [LARGE SCALE GENOMIC DNA]</scope>
    <source>
        <strain evidence="2">B10K-DU-011-38</strain>
        <tissue evidence="2">Muscle</tissue>
    </source>
</reference>
<protein>
    <submittedName>
        <fullName evidence="2">RTJK polymerase</fullName>
    </submittedName>
</protein>
<dbReference type="AlphaFoldDB" id="A0A7L2HH32"/>